<dbReference type="PROSITE" id="PS51257">
    <property type="entry name" value="PROKAR_LIPOPROTEIN"/>
    <property type="match status" value="1"/>
</dbReference>
<dbReference type="InterPro" id="IPR036291">
    <property type="entry name" value="NAD(P)-bd_dom_sf"/>
</dbReference>
<evidence type="ECO:0000313" key="1">
    <source>
        <dbReference type="EMBL" id="MFD1545460.1"/>
    </source>
</evidence>
<organism evidence="1 2">
    <name type="scientific">Nonomuraea guangzhouensis</name>
    <dbReference type="NCBI Taxonomy" id="1291555"/>
    <lineage>
        <taxon>Bacteria</taxon>
        <taxon>Bacillati</taxon>
        <taxon>Actinomycetota</taxon>
        <taxon>Actinomycetes</taxon>
        <taxon>Streptosporangiales</taxon>
        <taxon>Streptosporangiaceae</taxon>
        <taxon>Nonomuraea</taxon>
    </lineage>
</organism>
<dbReference type="Pfam" id="PF00106">
    <property type="entry name" value="adh_short"/>
    <property type="match status" value="1"/>
</dbReference>
<sequence length="41" mass="3898">MAKELTGRTALVTGGGAGIGAACARRLAAGGAKVLVVDRSA</sequence>
<comment type="caution">
    <text evidence="1">The sequence shown here is derived from an EMBL/GenBank/DDBJ whole genome shotgun (WGS) entry which is preliminary data.</text>
</comment>
<dbReference type="InterPro" id="IPR002347">
    <property type="entry name" value="SDR_fam"/>
</dbReference>
<name>A0ABW4GS25_9ACTN</name>
<dbReference type="Gene3D" id="3.40.50.720">
    <property type="entry name" value="NAD(P)-binding Rossmann-like Domain"/>
    <property type="match status" value="1"/>
</dbReference>
<dbReference type="RefSeq" id="WP_378625766.1">
    <property type="nucleotide sequence ID" value="NZ_JBHUCM010000048.1"/>
</dbReference>
<accession>A0ABW4GS25</accession>
<keyword evidence="2" id="KW-1185">Reference proteome</keyword>
<gene>
    <name evidence="1" type="ORF">ACFSJ0_51055</name>
</gene>
<proteinExistence type="predicted"/>
<dbReference type="SUPFAM" id="SSF51735">
    <property type="entry name" value="NAD(P)-binding Rossmann-fold domains"/>
    <property type="match status" value="1"/>
</dbReference>
<dbReference type="Proteomes" id="UP001597097">
    <property type="component" value="Unassembled WGS sequence"/>
</dbReference>
<reference evidence="2" key="1">
    <citation type="journal article" date="2019" name="Int. J. Syst. Evol. Microbiol.">
        <title>The Global Catalogue of Microorganisms (GCM) 10K type strain sequencing project: providing services to taxonomists for standard genome sequencing and annotation.</title>
        <authorList>
            <consortium name="The Broad Institute Genomics Platform"/>
            <consortium name="The Broad Institute Genome Sequencing Center for Infectious Disease"/>
            <person name="Wu L."/>
            <person name="Ma J."/>
        </authorList>
    </citation>
    <scope>NUCLEOTIDE SEQUENCE [LARGE SCALE GENOMIC DNA]</scope>
    <source>
        <strain evidence="2">CGMCC 1.15399</strain>
    </source>
</reference>
<dbReference type="EMBL" id="JBHUCM010000048">
    <property type="protein sequence ID" value="MFD1545460.1"/>
    <property type="molecule type" value="Genomic_DNA"/>
</dbReference>
<evidence type="ECO:0000313" key="2">
    <source>
        <dbReference type="Proteomes" id="UP001597097"/>
    </source>
</evidence>
<feature type="non-terminal residue" evidence="1">
    <location>
        <position position="41"/>
    </location>
</feature>
<protein>
    <submittedName>
        <fullName evidence="1">SDR family NAD(P)-dependent oxidoreductase</fullName>
    </submittedName>
</protein>